<dbReference type="InterPro" id="IPR025554">
    <property type="entry name" value="DUF4140"/>
</dbReference>
<dbReference type="PANTHER" id="PTHR31005">
    <property type="entry name" value="DUF4139 DOMAIN-CONTAINING PROTEIN"/>
    <property type="match status" value="1"/>
</dbReference>
<dbReference type="eggNOG" id="COG5316">
    <property type="taxonomic scope" value="Bacteria"/>
</dbReference>
<evidence type="ECO:0000259" key="4">
    <source>
        <dbReference type="Pfam" id="PF13600"/>
    </source>
</evidence>
<evidence type="ECO:0008006" key="7">
    <source>
        <dbReference type="Google" id="ProtNLM"/>
    </source>
</evidence>
<proteinExistence type="predicted"/>
<evidence type="ECO:0000313" key="5">
    <source>
        <dbReference type="EMBL" id="EDM76181.1"/>
    </source>
</evidence>
<feature type="compositionally biased region" description="Low complexity" evidence="2">
    <location>
        <begin position="328"/>
        <end position="340"/>
    </location>
</feature>
<keyword evidence="1" id="KW-0175">Coiled coil</keyword>
<dbReference type="InterPro" id="IPR011935">
    <property type="entry name" value="CHP02231"/>
</dbReference>
<evidence type="ECO:0000259" key="3">
    <source>
        <dbReference type="Pfam" id="PF13598"/>
    </source>
</evidence>
<evidence type="ECO:0000313" key="6">
    <source>
        <dbReference type="Proteomes" id="UP000005801"/>
    </source>
</evidence>
<organism evidence="5 6">
    <name type="scientific">Plesiocystis pacifica SIR-1</name>
    <dbReference type="NCBI Taxonomy" id="391625"/>
    <lineage>
        <taxon>Bacteria</taxon>
        <taxon>Pseudomonadati</taxon>
        <taxon>Myxococcota</taxon>
        <taxon>Polyangia</taxon>
        <taxon>Nannocystales</taxon>
        <taxon>Nannocystaceae</taxon>
        <taxon>Plesiocystis</taxon>
    </lineage>
</organism>
<evidence type="ECO:0000256" key="1">
    <source>
        <dbReference type="SAM" id="Coils"/>
    </source>
</evidence>
<comment type="caution">
    <text evidence="5">The sequence shown here is derived from an EMBL/GenBank/DDBJ whole genome shotgun (WGS) entry which is preliminary data.</text>
</comment>
<dbReference type="InterPro" id="IPR037291">
    <property type="entry name" value="DUF4139"/>
</dbReference>
<sequence>MRASPTLTQLPVVAVTVLEDRAIVTRRATFELAPGTHQLRVEGVAPVLVDKTLLGRLRAPKGSPALPEGARVRSLALRRRWLTQDAQRPDADLGDESLAQLRARLRDEQWALARAGDQLNDLDGELETLRALLAQAVAEIGEDVGWGRSQPARWAELIGELDEALAAGRDAREQQAADIATRSERTRSIARAIAAASTLDSFARAELDVEIALPGDPQDPARAVELSVEYLVPGVAWRPWHTAKLNTESAEAGGLALRCDGAVWQATGEDWTEVELTFSTERPSLGVAPPVLEDDPLWAVPRGEVVEVEARDQTIHATGLVDDGDGSSGASPPSDAPPGVDDGGEPQELRSTTTVTIRGDGRVHRVPLFEIDAPAALARVCVPERSPAVFLRSRHELDGARPLLAGPVDLVRDSGFVGRTSIDFVAPGARFELSWGPEPTLRVRREVELLEEERRMMSSWTRKPRRVTLKLSNIGPEPAIIEVRDRVAVSETEKVSVEVQEITGGAKPDADGIVSWSVRLPGFGHDRYQLRWTLVVHDDVAGL</sequence>
<evidence type="ECO:0000256" key="2">
    <source>
        <dbReference type="SAM" id="MobiDB-lite"/>
    </source>
</evidence>
<reference evidence="5 6" key="1">
    <citation type="submission" date="2007-06" db="EMBL/GenBank/DDBJ databases">
        <authorList>
            <person name="Shimkets L."/>
            <person name="Ferriera S."/>
            <person name="Johnson J."/>
            <person name="Kravitz S."/>
            <person name="Beeson K."/>
            <person name="Sutton G."/>
            <person name="Rogers Y.-H."/>
            <person name="Friedman R."/>
            <person name="Frazier M."/>
            <person name="Venter J.C."/>
        </authorList>
    </citation>
    <scope>NUCLEOTIDE SEQUENCE [LARGE SCALE GENOMIC DNA]</scope>
    <source>
        <strain evidence="5 6">SIR-1</strain>
    </source>
</reference>
<dbReference type="Proteomes" id="UP000005801">
    <property type="component" value="Unassembled WGS sequence"/>
</dbReference>
<dbReference type="AlphaFoldDB" id="A6GDA6"/>
<dbReference type="PANTHER" id="PTHR31005:SF8">
    <property type="entry name" value="DUF4139 DOMAIN-CONTAINING PROTEIN"/>
    <property type="match status" value="1"/>
</dbReference>
<dbReference type="RefSeq" id="WP_006974697.1">
    <property type="nucleotide sequence ID" value="NZ_ABCS01000071.1"/>
</dbReference>
<keyword evidence="6" id="KW-1185">Reference proteome</keyword>
<protein>
    <recommendedName>
        <fullName evidence="7">Aspartate ammonia-lyase</fullName>
    </recommendedName>
</protein>
<dbReference type="Pfam" id="PF13598">
    <property type="entry name" value="DUF4139"/>
    <property type="match status" value="1"/>
</dbReference>
<feature type="region of interest" description="Disordered" evidence="2">
    <location>
        <begin position="318"/>
        <end position="354"/>
    </location>
</feature>
<accession>A6GDA6</accession>
<dbReference type="STRING" id="391625.PPSIR1_27013"/>
<feature type="domain" description="DUF4140" evidence="4">
    <location>
        <begin position="15"/>
        <end position="129"/>
    </location>
</feature>
<name>A6GDA6_9BACT</name>
<dbReference type="NCBIfam" id="TIGR02231">
    <property type="entry name" value="mucoidy inhibitor MuiA family protein"/>
    <property type="match status" value="1"/>
</dbReference>
<gene>
    <name evidence="5" type="ORF">PPSIR1_27013</name>
</gene>
<feature type="domain" description="DUF4139" evidence="3">
    <location>
        <begin position="226"/>
        <end position="526"/>
    </location>
</feature>
<dbReference type="Pfam" id="PF13600">
    <property type="entry name" value="DUF4140"/>
    <property type="match status" value="1"/>
</dbReference>
<dbReference type="OrthoDB" id="9777444at2"/>
<dbReference type="EMBL" id="ABCS01000071">
    <property type="protein sequence ID" value="EDM76181.1"/>
    <property type="molecule type" value="Genomic_DNA"/>
</dbReference>
<feature type="coiled-coil region" evidence="1">
    <location>
        <begin position="112"/>
        <end position="139"/>
    </location>
</feature>